<dbReference type="Pfam" id="PF12937">
    <property type="entry name" value="F-box-like"/>
    <property type="match status" value="1"/>
</dbReference>
<proteinExistence type="predicted"/>
<dbReference type="CDD" id="cd09917">
    <property type="entry name" value="F-box_SF"/>
    <property type="match status" value="1"/>
</dbReference>
<name>A0A165CIM5_9APHY</name>
<feature type="non-terminal residue" evidence="2">
    <location>
        <position position="186"/>
    </location>
</feature>
<dbReference type="Gene3D" id="3.80.10.10">
    <property type="entry name" value="Ribonuclease Inhibitor"/>
    <property type="match status" value="1"/>
</dbReference>
<organism evidence="2 3">
    <name type="scientific">Laetiporus sulphureus 93-53</name>
    <dbReference type="NCBI Taxonomy" id="1314785"/>
    <lineage>
        <taxon>Eukaryota</taxon>
        <taxon>Fungi</taxon>
        <taxon>Dikarya</taxon>
        <taxon>Basidiomycota</taxon>
        <taxon>Agaricomycotina</taxon>
        <taxon>Agaricomycetes</taxon>
        <taxon>Polyporales</taxon>
        <taxon>Laetiporus</taxon>
    </lineage>
</organism>
<dbReference type="InParanoid" id="A0A165CIM5"/>
<dbReference type="InterPro" id="IPR032675">
    <property type="entry name" value="LRR_dom_sf"/>
</dbReference>
<gene>
    <name evidence="2" type="ORF">LAESUDRAFT_705307</name>
</gene>
<dbReference type="GeneID" id="63823611"/>
<accession>A0A165CIM5</accession>
<evidence type="ECO:0000259" key="1">
    <source>
        <dbReference type="Pfam" id="PF12937"/>
    </source>
</evidence>
<dbReference type="RefSeq" id="XP_040760619.1">
    <property type="nucleotide sequence ID" value="XM_040906582.1"/>
</dbReference>
<dbReference type="AlphaFoldDB" id="A0A165CIM5"/>
<dbReference type="InterPro" id="IPR001810">
    <property type="entry name" value="F-box_dom"/>
</dbReference>
<evidence type="ECO:0000313" key="3">
    <source>
        <dbReference type="Proteomes" id="UP000076871"/>
    </source>
</evidence>
<feature type="domain" description="F-box" evidence="1">
    <location>
        <begin position="16"/>
        <end position="55"/>
    </location>
</feature>
<dbReference type="InterPro" id="IPR036047">
    <property type="entry name" value="F-box-like_dom_sf"/>
</dbReference>
<evidence type="ECO:0000313" key="2">
    <source>
        <dbReference type="EMBL" id="KZT02879.1"/>
    </source>
</evidence>
<reference evidence="2 3" key="1">
    <citation type="journal article" date="2016" name="Mol. Biol. Evol.">
        <title>Comparative Genomics of Early-Diverging Mushroom-Forming Fungi Provides Insights into the Origins of Lignocellulose Decay Capabilities.</title>
        <authorList>
            <person name="Nagy L.G."/>
            <person name="Riley R."/>
            <person name="Tritt A."/>
            <person name="Adam C."/>
            <person name="Daum C."/>
            <person name="Floudas D."/>
            <person name="Sun H."/>
            <person name="Yadav J.S."/>
            <person name="Pangilinan J."/>
            <person name="Larsson K.H."/>
            <person name="Matsuura K."/>
            <person name="Barry K."/>
            <person name="Labutti K."/>
            <person name="Kuo R."/>
            <person name="Ohm R.A."/>
            <person name="Bhattacharya S.S."/>
            <person name="Shirouzu T."/>
            <person name="Yoshinaga Y."/>
            <person name="Martin F.M."/>
            <person name="Grigoriev I.V."/>
            <person name="Hibbett D.S."/>
        </authorList>
    </citation>
    <scope>NUCLEOTIDE SEQUENCE [LARGE SCALE GENOMIC DNA]</scope>
    <source>
        <strain evidence="2 3">93-53</strain>
    </source>
</reference>
<dbReference type="SUPFAM" id="SSF81383">
    <property type="entry name" value="F-box domain"/>
    <property type="match status" value="1"/>
</dbReference>
<dbReference type="OrthoDB" id="2739721at2759"/>
<sequence>MAAPNAAPPINNPQPRLPPEVCERIIDHLDPNRWSGNISRWTLLNCALVCRGWYAESRAVLFDEPILSTRKEAIACASSLARIPLLGARVRRLQIRFSAPDVTGPEFASILVMLAGKFPNLASLSFFNVSFEQCPIRNLAFWSLHEFSHVTSLELFGVTLPSAIPFFQVICSFPRLQHLQCHDLRW</sequence>
<keyword evidence="3" id="KW-1185">Reference proteome</keyword>
<dbReference type="EMBL" id="KV427648">
    <property type="protein sequence ID" value="KZT02879.1"/>
    <property type="molecule type" value="Genomic_DNA"/>
</dbReference>
<dbReference type="Proteomes" id="UP000076871">
    <property type="component" value="Unassembled WGS sequence"/>
</dbReference>
<protein>
    <recommendedName>
        <fullName evidence="1">F-box domain-containing protein</fullName>
    </recommendedName>
</protein>